<organism evidence="2 3">
    <name type="scientific">Ruegeria halocynthiae</name>
    <dbReference type="NCBI Taxonomy" id="985054"/>
    <lineage>
        <taxon>Bacteria</taxon>
        <taxon>Pseudomonadati</taxon>
        <taxon>Pseudomonadota</taxon>
        <taxon>Alphaproteobacteria</taxon>
        <taxon>Rhodobacterales</taxon>
        <taxon>Roseobacteraceae</taxon>
        <taxon>Ruegeria</taxon>
    </lineage>
</organism>
<evidence type="ECO:0000313" key="2">
    <source>
        <dbReference type="EMBL" id="SDX13836.1"/>
    </source>
</evidence>
<keyword evidence="3" id="KW-1185">Reference proteome</keyword>
<proteinExistence type="predicted"/>
<dbReference type="EMBL" id="FNNP01000003">
    <property type="protein sequence ID" value="SDX13836.1"/>
    <property type="molecule type" value="Genomic_DNA"/>
</dbReference>
<dbReference type="AlphaFoldDB" id="A0A1H2Z923"/>
<dbReference type="OrthoDB" id="9854893at2"/>
<feature type="chain" id="PRO_5010256334" description="Lipoprotein" evidence="1">
    <location>
        <begin position="24"/>
        <end position="181"/>
    </location>
</feature>
<evidence type="ECO:0000256" key="1">
    <source>
        <dbReference type="SAM" id="SignalP"/>
    </source>
</evidence>
<name>A0A1H2Z923_9RHOB</name>
<protein>
    <recommendedName>
        <fullName evidence="4">Lipoprotein</fullName>
    </recommendedName>
</protein>
<sequence length="181" mass="18788">MVIAKKATGLLATLALTVLSACAPSGSSTPAEVATTQEAVSVFERTCLASLPNFADFSEKASAAGLQKIGGLAPLKNPHQLPNKRVIVGLVDSPSGVICNFTVDSNDDPKAVGSALLASARKAVGRGQGKSYPSSFYEYAVQLPNGSLITQNIRKKGDASRSQIFLSAPISAEQIPPLIYN</sequence>
<dbReference type="Proteomes" id="UP000183400">
    <property type="component" value="Unassembled WGS sequence"/>
</dbReference>
<feature type="signal peptide" evidence="1">
    <location>
        <begin position="1"/>
        <end position="23"/>
    </location>
</feature>
<gene>
    <name evidence="2" type="ORF">SAMN05444358_103134</name>
</gene>
<keyword evidence="1" id="KW-0732">Signal</keyword>
<dbReference type="PROSITE" id="PS51257">
    <property type="entry name" value="PROKAR_LIPOPROTEIN"/>
    <property type="match status" value="1"/>
</dbReference>
<reference evidence="3" key="1">
    <citation type="submission" date="2016-10" db="EMBL/GenBank/DDBJ databases">
        <authorList>
            <person name="Varghese N."/>
            <person name="Submissions S."/>
        </authorList>
    </citation>
    <scope>NUCLEOTIDE SEQUENCE [LARGE SCALE GENOMIC DNA]</scope>
    <source>
        <strain evidence="3">DSM 27839</strain>
    </source>
</reference>
<evidence type="ECO:0008006" key="4">
    <source>
        <dbReference type="Google" id="ProtNLM"/>
    </source>
</evidence>
<dbReference type="STRING" id="985054.SAMN05444358_103134"/>
<evidence type="ECO:0000313" key="3">
    <source>
        <dbReference type="Proteomes" id="UP000183400"/>
    </source>
</evidence>
<dbReference type="RefSeq" id="WP_074736940.1">
    <property type="nucleotide sequence ID" value="NZ_FNNP01000003.1"/>
</dbReference>
<accession>A0A1H2Z923</accession>